<comment type="caution">
    <text evidence="3">The sequence shown here is derived from an EMBL/GenBank/DDBJ whole genome shotgun (WGS) entry which is preliminary data.</text>
</comment>
<dbReference type="PANTHER" id="PTHR24305:SF166">
    <property type="entry name" value="CYTOCHROME P450 12A4, MITOCHONDRIAL-RELATED"/>
    <property type="match status" value="1"/>
</dbReference>
<dbReference type="GO" id="GO:0020037">
    <property type="term" value="F:heme binding"/>
    <property type="evidence" value="ECO:0007669"/>
    <property type="project" value="InterPro"/>
</dbReference>
<dbReference type="SUPFAM" id="SSF48264">
    <property type="entry name" value="Cytochrome P450"/>
    <property type="match status" value="1"/>
</dbReference>
<evidence type="ECO:0008006" key="5">
    <source>
        <dbReference type="Google" id="ProtNLM"/>
    </source>
</evidence>
<protein>
    <recommendedName>
        <fullName evidence="5">Cytochrome P450</fullName>
    </recommendedName>
</protein>
<reference evidence="4" key="1">
    <citation type="submission" date="2018-06" db="EMBL/GenBank/DDBJ databases">
        <authorList>
            <person name="Helene L.C."/>
            <person name="Dall'Agnol R."/>
            <person name="Delamuta J.R."/>
            <person name="Hungria M."/>
        </authorList>
    </citation>
    <scope>NUCLEOTIDE SEQUENCE [LARGE SCALE GENOMIC DNA]</scope>
    <source>
        <strain evidence="4">CNPSo 3140</strain>
    </source>
</reference>
<dbReference type="PRINTS" id="PR00385">
    <property type="entry name" value="P450"/>
</dbReference>
<dbReference type="EMBL" id="QMBQ01000008">
    <property type="protein sequence ID" value="RAZ73162.1"/>
    <property type="molecule type" value="Genomic_DNA"/>
</dbReference>
<dbReference type="Gene3D" id="1.10.630.10">
    <property type="entry name" value="Cytochrome P450"/>
    <property type="match status" value="1"/>
</dbReference>
<dbReference type="GO" id="GO:0005506">
    <property type="term" value="F:iron ion binding"/>
    <property type="evidence" value="ECO:0007669"/>
    <property type="project" value="InterPro"/>
</dbReference>
<comment type="cofactor">
    <cofactor evidence="2">
        <name>heme</name>
        <dbReference type="ChEBI" id="CHEBI:30413"/>
    </cofactor>
</comment>
<proteinExistence type="inferred from homology"/>
<dbReference type="OrthoDB" id="9764248at2"/>
<keyword evidence="2" id="KW-0479">Metal-binding</keyword>
<dbReference type="GO" id="GO:0004497">
    <property type="term" value="F:monooxygenase activity"/>
    <property type="evidence" value="ECO:0007669"/>
    <property type="project" value="InterPro"/>
</dbReference>
<dbReference type="Proteomes" id="UP000251956">
    <property type="component" value="Unassembled WGS sequence"/>
</dbReference>
<dbReference type="PRINTS" id="PR00463">
    <property type="entry name" value="EP450I"/>
</dbReference>
<evidence type="ECO:0000313" key="3">
    <source>
        <dbReference type="EMBL" id="RAZ73162.1"/>
    </source>
</evidence>
<dbReference type="InterPro" id="IPR036396">
    <property type="entry name" value="Cyt_P450_sf"/>
</dbReference>
<dbReference type="InterPro" id="IPR002401">
    <property type="entry name" value="Cyt_P450_E_grp-I"/>
</dbReference>
<dbReference type="PANTHER" id="PTHR24305">
    <property type="entry name" value="CYTOCHROME P450"/>
    <property type="match status" value="1"/>
</dbReference>
<reference evidence="3 4" key="2">
    <citation type="submission" date="2018-07" db="EMBL/GenBank/DDBJ databases">
        <title>Diversity of Mesorhizobium strains in Brazil.</title>
        <authorList>
            <person name="Helene L.C.F."/>
            <person name="Dall'Agnol R."/>
            <person name="Delamuta J.R.M."/>
            <person name="Hungria M."/>
        </authorList>
    </citation>
    <scope>NUCLEOTIDE SEQUENCE [LARGE SCALE GENOMIC DNA]</scope>
    <source>
        <strain evidence="3 4">CNPSo 3140</strain>
    </source>
</reference>
<keyword evidence="4" id="KW-1185">Reference proteome</keyword>
<dbReference type="GO" id="GO:0016705">
    <property type="term" value="F:oxidoreductase activity, acting on paired donors, with incorporation or reduction of molecular oxygen"/>
    <property type="evidence" value="ECO:0007669"/>
    <property type="project" value="InterPro"/>
</dbReference>
<evidence type="ECO:0000313" key="4">
    <source>
        <dbReference type="Proteomes" id="UP000251956"/>
    </source>
</evidence>
<comment type="similarity">
    <text evidence="1">Belongs to the cytochrome P450 family.</text>
</comment>
<evidence type="ECO:0000256" key="2">
    <source>
        <dbReference type="PIRSR" id="PIRSR602401-1"/>
    </source>
</evidence>
<organism evidence="3 4">
    <name type="scientific">Mesorhizobium atlanticum</name>
    <dbReference type="NCBI Taxonomy" id="2233532"/>
    <lineage>
        <taxon>Bacteria</taxon>
        <taxon>Pseudomonadati</taxon>
        <taxon>Pseudomonadota</taxon>
        <taxon>Alphaproteobacteria</taxon>
        <taxon>Hyphomicrobiales</taxon>
        <taxon>Phyllobacteriaceae</taxon>
        <taxon>Mesorhizobium</taxon>
    </lineage>
</organism>
<keyword evidence="2" id="KW-0349">Heme</keyword>
<dbReference type="InterPro" id="IPR050121">
    <property type="entry name" value="Cytochrome_P450_monoxygenase"/>
</dbReference>
<name>A0A330GK85_9HYPH</name>
<dbReference type="CDD" id="cd00302">
    <property type="entry name" value="cytochrome_P450"/>
    <property type="match status" value="1"/>
</dbReference>
<sequence>MQQSQIEDVLNGLVYALYAQSGEQSDVEKRVGNLQVFDHPEAVDRIVKAPALFRKNFSMISALGYSRFNTNDEDWAARRDITQDAYLAAAKPAQQNAVLDVYTARLSQSDATLAGIQKALFAASLTIFYRAFNLVPDIASTIALIDRVREVLRRLQYFSWVAPTTSERDSAIGEARQVVADFARQLAADPRAAAEMARFADRAKDIDGFSPVEEFVMNAFAGVETTVATILWVIDRLGANAKVQQRVQDEIDGNAAETPFTDCIVNETMRYLPPIPFLVREVGAETSLEGRRLGRGQLILLSVVGVHQHPAFWSDPRTFDASRREFIEDTYDRRAFIPFLTGPRMCGGARLGRLEVKEAVRAVVRQFTFSRADDVIRFDYALALRPAAGSSVGVARR</sequence>
<feature type="binding site" description="axial binding residue" evidence="2">
    <location>
        <position position="346"/>
    </location>
    <ligand>
        <name>heme</name>
        <dbReference type="ChEBI" id="CHEBI:30413"/>
    </ligand>
    <ligandPart>
        <name>Fe</name>
        <dbReference type="ChEBI" id="CHEBI:18248"/>
    </ligandPart>
</feature>
<dbReference type="AlphaFoldDB" id="A0A330GK85"/>
<keyword evidence="2" id="KW-0408">Iron</keyword>
<dbReference type="InterPro" id="IPR001128">
    <property type="entry name" value="Cyt_P450"/>
</dbReference>
<accession>A0A330GK85</accession>
<dbReference type="Pfam" id="PF00067">
    <property type="entry name" value="p450"/>
    <property type="match status" value="1"/>
</dbReference>
<evidence type="ECO:0000256" key="1">
    <source>
        <dbReference type="ARBA" id="ARBA00010617"/>
    </source>
</evidence>
<dbReference type="RefSeq" id="WP_112129781.1">
    <property type="nucleotide sequence ID" value="NZ_QMBQ01000008.1"/>
</dbReference>
<gene>
    <name evidence="3" type="ORF">DPM35_24405</name>
</gene>